<keyword evidence="1" id="KW-0175">Coiled coil</keyword>
<keyword evidence="3" id="KW-0347">Helicase</keyword>
<dbReference type="InterPro" id="IPR027417">
    <property type="entry name" value="P-loop_NTPase"/>
</dbReference>
<evidence type="ECO:0000256" key="1">
    <source>
        <dbReference type="SAM" id="Coils"/>
    </source>
</evidence>
<evidence type="ECO:0000313" key="4">
    <source>
        <dbReference type="Proteomes" id="UP001165489"/>
    </source>
</evidence>
<dbReference type="InterPro" id="IPR014001">
    <property type="entry name" value="Helicase_ATP-bd"/>
</dbReference>
<accession>A0ABS9V586</accession>
<evidence type="ECO:0000259" key="2">
    <source>
        <dbReference type="PROSITE" id="PS51192"/>
    </source>
</evidence>
<dbReference type="PROSITE" id="PS51192">
    <property type="entry name" value="HELICASE_ATP_BIND_1"/>
    <property type="match status" value="1"/>
</dbReference>
<dbReference type="Proteomes" id="UP001165489">
    <property type="component" value="Unassembled WGS sequence"/>
</dbReference>
<dbReference type="RefSeq" id="WP_241349496.1">
    <property type="nucleotide sequence ID" value="NZ_JAKZGP010000061.1"/>
</dbReference>
<dbReference type="GO" id="GO:0004386">
    <property type="term" value="F:helicase activity"/>
    <property type="evidence" value="ECO:0007669"/>
    <property type="project" value="UniProtKB-KW"/>
</dbReference>
<feature type="domain" description="Helicase ATP-binding" evidence="2">
    <location>
        <begin position="24"/>
        <end position="183"/>
    </location>
</feature>
<keyword evidence="3" id="KW-0547">Nucleotide-binding</keyword>
<feature type="coiled-coil region" evidence="1">
    <location>
        <begin position="361"/>
        <end position="388"/>
    </location>
</feature>
<keyword evidence="3" id="KW-0067">ATP-binding</keyword>
<gene>
    <name evidence="3" type="ORF">MM239_17225</name>
</gene>
<sequence length="632" mass="72408">MKTKFINAVDSDNNPCQYISQIANFKIEDLDNTSLNKVTTGSGFTSYILESDLPYVICVPFKSLIDNKIQWCNQKGIESLAVYGIDAGGATDKEIFDFKGKKIFVTWESLKRLVNALGDKVKDYRIAIDEAHKLTDSGAFRTDAIQDVIELHTRFKAFVLGTATPIEDDYMHSEFLGIQKVHIKWYNLRQVNIKYSVYEQSNLHKRAAMIAINHLTGVTDGNAHIFLNSVKGIAKIIKQIAGSPFFDKSQIRIVASKSERNKEIYRRLKLPNIEVNSINDDVKKVNFYTATAWEGCDVIDNDDLGKTYIISDGELDHTKVNVSVQLPQIIGRVRTSKFKHDIELLYSPNKYNSSVTKEEFEAEIIKEFKETKEKIENYKLKVQKVKEIGFDTDDITKVFKESAESNPFILERNNDFIVNELAFKNEMHNFETIHKVYYVPTVVQDLNGVKKVSKQCAKGADRQIKHNDITYKYVAEESKTITGLDKKLITGRVLFSDLCKEYIELIQEPFSISNRIKIIEGIEPIIKEAFDKLGVDKMKALEYRKGEFQKELIKTDRLNDNSWKVSKLLDLRVGQWVATASLKIKLQEVYDELKIKKKAKATDISNYYNVLSHKKRIDSVPVAGFTIVLEKY</sequence>
<protein>
    <submittedName>
        <fullName evidence="3">DEAD/DEAH box helicase family protein</fullName>
    </submittedName>
</protein>
<dbReference type="SUPFAM" id="SSF52540">
    <property type="entry name" value="P-loop containing nucleoside triphosphate hydrolases"/>
    <property type="match status" value="1"/>
</dbReference>
<comment type="caution">
    <text evidence="3">The sequence shown here is derived from an EMBL/GenBank/DDBJ whole genome shotgun (WGS) entry which is preliminary data.</text>
</comment>
<dbReference type="EMBL" id="JAKZGP010000061">
    <property type="protein sequence ID" value="MCH7411143.1"/>
    <property type="molecule type" value="Genomic_DNA"/>
</dbReference>
<keyword evidence="3" id="KW-0378">Hydrolase</keyword>
<organism evidence="3 4">
    <name type="scientific">Belliella filtrata</name>
    <dbReference type="NCBI Taxonomy" id="2923435"/>
    <lineage>
        <taxon>Bacteria</taxon>
        <taxon>Pseudomonadati</taxon>
        <taxon>Bacteroidota</taxon>
        <taxon>Cytophagia</taxon>
        <taxon>Cytophagales</taxon>
        <taxon>Cyclobacteriaceae</taxon>
        <taxon>Belliella</taxon>
    </lineage>
</organism>
<name>A0ABS9V586_9BACT</name>
<keyword evidence="4" id="KW-1185">Reference proteome</keyword>
<reference evidence="3" key="1">
    <citation type="submission" date="2022-03" db="EMBL/GenBank/DDBJ databases">
        <title>De novo assembled genomes of Belliella spp. (Cyclobacteriaceae) strains.</title>
        <authorList>
            <person name="Szabo A."/>
            <person name="Korponai K."/>
            <person name="Felfoldi T."/>
        </authorList>
    </citation>
    <scope>NUCLEOTIDE SEQUENCE</scope>
    <source>
        <strain evidence="3">DSM 111904</strain>
    </source>
</reference>
<proteinExistence type="predicted"/>
<evidence type="ECO:0000313" key="3">
    <source>
        <dbReference type="EMBL" id="MCH7411143.1"/>
    </source>
</evidence>
<dbReference type="Gene3D" id="3.40.50.300">
    <property type="entry name" value="P-loop containing nucleotide triphosphate hydrolases"/>
    <property type="match status" value="1"/>
</dbReference>